<gene>
    <name evidence="4" type="ORF">MCHLO_15384</name>
</gene>
<feature type="domain" description="Beta-lactamase-related" evidence="3">
    <location>
        <begin position="96"/>
        <end position="448"/>
    </location>
</feature>
<accession>A0ABQ0M6V2</accession>
<keyword evidence="2" id="KW-1133">Transmembrane helix</keyword>
<dbReference type="InterPro" id="IPR012338">
    <property type="entry name" value="Beta-lactam/transpept-like"/>
</dbReference>
<evidence type="ECO:0000256" key="1">
    <source>
        <dbReference type="ARBA" id="ARBA00038473"/>
    </source>
</evidence>
<evidence type="ECO:0000259" key="3">
    <source>
        <dbReference type="Pfam" id="PF00144"/>
    </source>
</evidence>
<keyword evidence="2" id="KW-0812">Transmembrane</keyword>
<organism evidence="4 5">
    <name type="scientific">Mycena chlorophos</name>
    <name type="common">Agaric fungus</name>
    <name type="synonym">Agaricus chlorophos</name>
    <dbReference type="NCBI Taxonomy" id="658473"/>
    <lineage>
        <taxon>Eukaryota</taxon>
        <taxon>Fungi</taxon>
        <taxon>Dikarya</taxon>
        <taxon>Basidiomycota</taxon>
        <taxon>Agaricomycotina</taxon>
        <taxon>Agaricomycetes</taxon>
        <taxon>Agaricomycetidae</taxon>
        <taxon>Agaricales</taxon>
        <taxon>Marasmiineae</taxon>
        <taxon>Mycenaceae</taxon>
        <taxon>Mycena</taxon>
    </lineage>
</organism>
<protein>
    <recommendedName>
        <fullName evidence="3">Beta-lactamase-related domain-containing protein</fullName>
    </recommendedName>
</protein>
<dbReference type="EMBL" id="DF849799">
    <property type="protein sequence ID" value="GAT59029.1"/>
    <property type="molecule type" value="Genomic_DNA"/>
</dbReference>
<keyword evidence="5" id="KW-1185">Reference proteome</keyword>
<proteinExistence type="inferred from homology"/>
<evidence type="ECO:0000313" key="5">
    <source>
        <dbReference type="Proteomes" id="UP000815677"/>
    </source>
</evidence>
<sequence length="592" mass="65237">MCQVTLPHAPMKAEKQISRPSTRRGRYVLTVVALGVLLLAFNHLSDYRIQVVRKPSADDFQPKPKACSPPLPTLLTSKPPTLANPHIKTAAASLHALFAERANAPDIDSLSAAVVTPRGLLFQGNYGVLRANETTESRGVVTGDSIYRIASITKMFTTLETLILRERGYLNWDDPVTKFIPNFTNPSSGWAAHLSDTGKPAVDQAPVTLRQLASHLSGIGRDYPPYDVGAWPATLAKPDPSDEYDNRMNGSLDRLLHAVAHIPLVAPQYTFPIYSNTGFDLLGACNTVAYELATGEPITHRELLQKDVFDPLNMTSSFYKIPNNRLAAQVAVPATDSEWADLTYSNTFDPAGGQYSSLNDLAMIMQTFLAPKNGGVVSPYVLREWLRPLHAWSDGFREVGAPWEIKKISDSARIYSKGGNLPGYHSQFALNPQWGYGVIVLVTGIYTDTETLTRQAVERFQPAFELALLDEVRSAYTGIWFGNGSVALVTLDKGVLYLQTLLVGDQDVLGLLQRDPVAGSQPIALWTTGRPHEFRLAIGRPELNGNPDAGCEPYWLSFDWPTARGAPLDLIFWEHDELVYPSAGVRLRRARE</sequence>
<dbReference type="InterPro" id="IPR051478">
    <property type="entry name" value="Beta-lactamase-like_AB/R"/>
</dbReference>
<name>A0ABQ0M6V2_MYCCL</name>
<reference evidence="4" key="1">
    <citation type="submission" date="2014-09" db="EMBL/GenBank/DDBJ databases">
        <title>Genome sequence of the luminous mushroom Mycena chlorophos for searching fungal bioluminescence genes.</title>
        <authorList>
            <person name="Tanaka Y."/>
            <person name="Kasuga D."/>
            <person name="Oba Y."/>
            <person name="Hase S."/>
            <person name="Sato K."/>
            <person name="Oba Y."/>
            <person name="Sakakibara Y."/>
        </authorList>
    </citation>
    <scope>NUCLEOTIDE SEQUENCE</scope>
</reference>
<dbReference type="Pfam" id="PF00144">
    <property type="entry name" value="Beta-lactamase"/>
    <property type="match status" value="1"/>
</dbReference>
<dbReference type="Proteomes" id="UP000815677">
    <property type="component" value="Unassembled WGS sequence"/>
</dbReference>
<comment type="similarity">
    <text evidence="1">Belongs to the beta-lactamase family.</text>
</comment>
<evidence type="ECO:0000256" key="2">
    <source>
        <dbReference type="SAM" id="Phobius"/>
    </source>
</evidence>
<dbReference type="SUPFAM" id="SSF56601">
    <property type="entry name" value="beta-lactamase/transpeptidase-like"/>
    <property type="match status" value="1"/>
</dbReference>
<evidence type="ECO:0000313" key="4">
    <source>
        <dbReference type="EMBL" id="GAT59029.1"/>
    </source>
</evidence>
<dbReference type="PANTHER" id="PTHR22935:SF95">
    <property type="entry name" value="BETA-LACTAMASE-LIKE 1-RELATED"/>
    <property type="match status" value="1"/>
</dbReference>
<dbReference type="InterPro" id="IPR001466">
    <property type="entry name" value="Beta-lactam-related"/>
</dbReference>
<dbReference type="PANTHER" id="PTHR22935">
    <property type="entry name" value="PENICILLIN-BINDING PROTEIN"/>
    <property type="match status" value="1"/>
</dbReference>
<dbReference type="Gene3D" id="3.40.710.10">
    <property type="entry name" value="DD-peptidase/beta-lactamase superfamily"/>
    <property type="match status" value="1"/>
</dbReference>
<keyword evidence="2" id="KW-0472">Membrane</keyword>
<feature type="transmembrane region" description="Helical" evidence="2">
    <location>
        <begin position="27"/>
        <end position="44"/>
    </location>
</feature>